<organism evidence="1">
    <name type="scientific">Pectinophora gossypiella</name>
    <name type="common">Cotton pink bollworm</name>
    <name type="synonym">Depressaria gossypiella</name>
    <dbReference type="NCBI Taxonomy" id="13191"/>
    <lineage>
        <taxon>Eukaryota</taxon>
        <taxon>Metazoa</taxon>
        <taxon>Ecdysozoa</taxon>
        <taxon>Arthropoda</taxon>
        <taxon>Hexapoda</taxon>
        <taxon>Insecta</taxon>
        <taxon>Pterygota</taxon>
        <taxon>Neoptera</taxon>
        <taxon>Endopterygota</taxon>
        <taxon>Lepidoptera</taxon>
        <taxon>Glossata</taxon>
        <taxon>Ditrysia</taxon>
        <taxon>Gelechioidea</taxon>
        <taxon>Gelechiidae</taxon>
        <taxon>Apatetrinae</taxon>
        <taxon>Pectinophora</taxon>
    </lineage>
</organism>
<name>A0A1E1WNE3_PECGO</name>
<gene>
    <name evidence="1" type="ORF">g.16763</name>
</gene>
<feature type="non-terminal residue" evidence="1">
    <location>
        <position position="1"/>
    </location>
</feature>
<sequence length="121" mass="13615">LHLSEAYLNEISDIILNGNKQFELDDNDWNLIRSIALTLMAHSIEWVQVKFYRMVADMVRSVLAGDEANQADNEKSLTLLCDVGVLTEICCHGLSSKLKEVESCAADIMLYLLRGRLVLSE</sequence>
<accession>A0A1E1WNE3</accession>
<evidence type="ECO:0000313" key="1">
    <source>
        <dbReference type="EMBL" id="JAT88361.1"/>
    </source>
</evidence>
<dbReference type="EMBL" id="GDQN01002693">
    <property type="protein sequence ID" value="JAT88361.1"/>
    <property type="molecule type" value="Transcribed_RNA"/>
</dbReference>
<reference evidence="1" key="1">
    <citation type="submission" date="2015-09" db="EMBL/GenBank/DDBJ databases">
        <title>De novo assembly of Pectinophora gossypiella (Pink Bollworm) gut transcriptome.</title>
        <authorList>
            <person name="Tassone E.E."/>
        </authorList>
    </citation>
    <scope>NUCLEOTIDE SEQUENCE</scope>
</reference>
<dbReference type="AlphaFoldDB" id="A0A1E1WNE3"/>
<dbReference type="OrthoDB" id="428850at2759"/>
<feature type="non-terminal residue" evidence="1">
    <location>
        <position position="121"/>
    </location>
</feature>
<proteinExistence type="predicted"/>
<protein>
    <submittedName>
        <fullName evidence="1">Uncharacterized protein</fullName>
    </submittedName>
</protein>